<organism evidence="2 3">
    <name type="scientific">Bacillus thuringiensis</name>
    <dbReference type="NCBI Taxonomy" id="1428"/>
    <lineage>
        <taxon>Bacteria</taxon>
        <taxon>Bacillati</taxon>
        <taxon>Bacillota</taxon>
        <taxon>Bacilli</taxon>
        <taxon>Bacillales</taxon>
        <taxon>Bacillaceae</taxon>
        <taxon>Bacillus</taxon>
        <taxon>Bacillus cereus group</taxon>
    </lineage>
</organism>
<evidence type="ECO:0000313" key="3">
    <source>
        <dbReference type="Proteomes" id="UP000194143"/>
    </source>
</evidence>
<dbReference type="GeneID" id="79382455"/>
<keyword evidence="3" id="KW-1185">Reference proteome</keyword>
<dbReference type="EMBL" id="CP021061">
    <property type="protein sequence ID" value="ARP57224.1"/>
    <property type="molecule type" value="Genomic_DNA"/>
</dbReference>
<keyword evidence="1" id="KW-0732">Signal</keyword>
<reference evidence="2 3" key="1">
    <citation type="submission" date="2017-04" db="EMBL/GenBank/DDBJ databases">
        <title>Complete Genome Sequence of Bacillus thuringiensis type Strain ATCC 10792.</title>
        <authorList>
            <person name="Oh D.-H."/>
            <person name="Park B.-J."/>
            <person name="Shuai W."/>
            <person name="Chelliah R."/>
        </authorList>
    </citation>
    <scope>NUCLEOTIDE SEQUENCE [LARGE SCALE GENOMIC DNA]</scope>
    <source>
        <strain evidence="2 3">ATCC 10792</strain>
    </source>
</reference>
<proteinExistence type="predicted"/>
<feature type="chain" id="PRO_5011901377" evidence="1">
    <location>
        <begin position="24"/>
        <end position="44"/>
    </location>
</feature>
<gene>
    <name evidence="2" type="ORF">CAB88_09005</name>
</gene>
<evidence type="ECO:0000313" key="2">
    <source>
        <dbReference type="EMBL" id="ARP57224.1"/>
    </source>
</evidence>
<evidence type="ECO:0000256" key="1">
    <source>
        <dbReference type="SAM" id="SignalP"/>
    </source>
</evidence>
<accession>A0A1S7F456</accession>
<dbReference type="RefSeq" id="WP_000713858.1">
    <property type="nucleotide sequence ID" value="NZ_CAKJXA010000066.1"/>
</dbReference>
<protein>
    <submittedName>
        <fullName evidence="2">Uncharacterized protein</fullName>
    </submittedName>
</protein>
<sequence>MKKFLAGLVIVCALALTLSPVSSELSKAKVKEPVQMRMDPGTIG</sequence>
<feature type="signal peptide" evidence="1">
    <location>
        <begin position="1"/>
        <end position="23"/>
    </location>
</feature>
<dbReference type="Proteomes" id="UP000194143">
    <property type="component" value="Chromosome"/>
</dbReference>
<name>A0A1S7F456_BACTU</name>
<dbReference type="AlphaFoldDB" id="A0A1S7F456"/>